<dbReference type="Pfam" id="PF00248">
    <property type="entry name" value="Aldo_ket_red"/>
    <property type="match status" value="1"/>
</dbReference>
<organism evidence="3 4">
    <name type="scientific">Pontivivens insulae</name>
    <dbReference type="NCBI Taxonomy" id="1639689"/>
    <lineage>
        <taxon>Bacteria</taxon>
        <taxon>Pseudomonadati</taxon>
        <taxon>Pseudomonadota</taxon>
        <taxon>Alphaproteobacteria</taxon>
        <taxon>Rhodobacterales</taxon>
        <taxon>Paracoccaceae</taxon>
        <taxon>Pontivivens</taxon>
    </lineage>
</organism>
<sequence length="267" mass="28909">MTNNQNTTFTFLNGRTVNRIGYGAMRLTGQPRNFGPYADWQGGIDLLQRARDLGVTHIDTARAYGPHENEKLIADALLAEDGTYGDMFIASKGGVEKSATSISRDTSAATMKRHLEESLASLRTGNIDLYYVHSPDGVTPITESVAALEEMRQTRKIDMIGLSNVSRVQVEQALKVAPIAAVQNRYSPADARDDELENMIDWLNEQGIAFVPHGPLGANPMKQGAAVDPGDALRTLLARSPNILAIPGTTTIAHLEDNASALETQHA</sequence>
<evidence type="ECO:0000259" key="2">
    <source>
        <dbReference type="Pfam" id="PF00248"/>
    </source>
</evidence>
<dbReference type="GO" id="GO:0005737">
    <property type="term" value="C:cytoplasm"/>
    <property type="evidence" value="ECO:0007669"/>
    <property type="project" value="TreeGrafter"/>
</dbReference>
<evidence type="ECO:0000313" key="3">
    <source>
        <dbReference type="EMBL" id="SPF28764.1"/>
    </source>
</evidence>
<dbReference type="OrthoDB" id="9768851at2"/>
<dbReference type="RefSeq" id="WP_108781436.1">
    <property type="nucleotide sequence ID" value="NZ_OMKW01000001.1"/>
</dbReference>
<evidence type="ECO:0000256" key="1">
    <source>
        <dbReference type="ARBA" id="ARBA00023002"/>
    </source>
</evidence>
<dbReference type="PANTHER" id="PTHR43625:SF40">
    <property type="entry name" value="ALDO-KETO REDUCTASE YAKC [NADP(+)]"/>
    <property type="match status" value="1"/>
</dbReference>
<dbReference type="PANTHER" id="PTHR43625">
    <property type="entry name" value="AFLATOXIN B1 ALDEHYDE REDUCTASE"/>
    <property type="match status" value="1"/>
</dbReference>
<evidence type="ECO:0000313" key="4">
    <source>
        <dbReference type="Proteomes" id="UP000244932"/>
    </source>
</evidence>
<dbReference type="EC" id="1.1.1.-" evidence="3"/>
<dbReference type="Proteomes" id="UP000244932">
    <property type="component" value="Unassembled WGS sequence"/>
</dbReference>
<reference evidence="3 4" key="1">
    <citation type="submission" date="2018-03" db="EMBL/GenBank/DDBJ databases">
        <authorList>
            <person name="Keele B.F."/>
        </authorList>
    </citation>
    <scope>NUCLEOTIDE SEQUENCE [LARGE SCALE GENOMIC DNA]</scope>
    <source>
        <strain evidence="3 4">CeCT 8812</strain>
    </source>
</reference>
<proteinExistence type="predicted"/>
<accession>A0A2R8A964</accession>
<gene>
    <name evidence="3" type="primary">yhdN</name>
    <name evidence="3" type="ORF">POI8812_01067</name>
</gene>
<dbReference type="CDD" id="cd19088">
    <property type="entry name" value="AKR_AKR13B1"/>
    <property type="match status" value="1"/>
</dbReference>
<feature type="domain" description="NADP-dependent oxidoreductase" evidence="2">
    <location>
        <begin position="19"/>
        <end position="218"/>
    </location>
</feature>
<dbReference type="GO" id="GO:0016491">
    <property type="term" value="F:oxidoreductase activity"/>
    <property type="evidence" value="ECO:0007669"/>
    <property type="project" value="UniProtKB-KW"/>
</dbReference>
<dbReference type="EMBL" id="OMKW01000001">
    <property type="protein sequence ID" value="SPF28764.1"/>
    <property type="molecule type" value="Genomic_DNA"/>
</dbReference>
<name>A0A2R8A964_9RHOB</name>
<keyword evidence="1 3" id="KW-0560">Oxidoreductase</keyword>
<keyword evidence="4" id="KW-1185">Reference proteome</keyword>
<protein>
    <submittedName>
        <fullName evidence="3">General stress protein 69</fullName>
        <ecNumber evidence="3">1.1.1.-</ecNumber>
    </submittedName>
</protein>
<dbReference type="InterPro" id="IPR036812">
    <property type="entry name" value="NAD(P)_OxRdtase_dom_sf"/>
</dbReference>
<dbReference type="SUPFAM" id="SSF51430">
    <property type="entry name" value="NAD(P)-linked oxidoreductase"/>
    <property type="match status" value="1"/>
</dbReference>
<dbReference type="Gene3D" id="3.20.20.100">
    <property type="entry name" value="NADP-dependent oxidoreductase domain"/>
    <property type="match status" value="1"/>
</dbReference>
<dbReference type="AlphaFoldDB" id="A0A2R8A964"/>
<dbReference type="InterPro" id="IPR023210">
    <property type="entry name" value="NADP_OxRdtase_dom"/>
</dbReference>
<dbReference type="InterPro" id="IPR050791">
    <property type="entry name" value="Aldo-Keto_reductase"/>
</dbReference>